<protein>
    <submittedName>
        <fullName evidence="1">E3 ubiquitin-ligase TRIM39-like protein</fullName>
    </submittedName>
</protein>
<evidence type="ECO:0000313" key="2">
    <source>
        <dbReference type="Proteomes" id="UP000290572"/>
    </source>
</evidence>
<gene>
    <name evidence="1" type="ORF">ROHU_013052</name>
</gene>
<comment type="caution">
    <text evidence="1">The sequence shown here is derived from an EMBL/GenBank/DDBJ whole genome shotgun (WGS) entry which is preliminary data.</text>
</comment>
<keyword evidence="2" id="KW-1185">Reference proteome</keyword>
<name>A0A498LEN1_LABRO</name>
<proteinExistence type="predicted"/>
<dbReference type="Proteomes" id="UP000290572">
    <property type="component" value="Unassembled WGS sequence"/>
</dbReference>
<dbReference type="AlphaFoldDB" id="A0A498LEN1"/>
<organism evidence="1 2">
    <name type="scientific">Labeo rohita</name>
    <name type="common">Indian major carp</name>
    <name type="synonym">Cyprinus rohita</name>
    <dbReference type="NCBI Taxonomy" id="84645"/>
    <lineage>
        <taxon>Eukaryota</taxon>
        <taxon>Metazoa</taxon>
        <taxon>Chordata</taxon>
        <taxon>Craniata</taxon>
        <taxon>Vertebrata</taxon>
        <taxon>Euteleostomi</taxon>
        <taxon>Actinopterygii</taxon>
        <taxon>Neopterygii</taxon>
        <taxon>Teleostei</taxon>
        <taxon>Ostariophysi</taxon>
        <taxon>Cypriniformes</taxon>
        <taxon>Cyprinidae</taxon>
        <taxon>Labeoninae</taxon>
        <taxon>Labeonini</taxon>
        <taxon>Labeo</taxon>
    </lineage>
</organism>
<accession>A0A498LEN1</accession>
<sequence>MLRCKTQLMKTQKDMQHMIQDRIKKIQDIKHSAELRKIDPALCSPPHTRNWSEISLNTDVSVETLRRALTQLQETLDEKLSQTGILIL</sequence>
<dbReference type="EMBL" id="QBIY01013456">
    <property type="protein sequence ID" value="RXN04207.1"/>
    <property type="molecule type" value="Genomic_DNA"/>
</dbReference>
<dbReference type="GO" id="GO:0016874">
    <property type="term" value="F:ligase activity"/>
    <property type="evidence" value="ECO:0007669"/>
    <property type="project" value="UniProtKB-KW"/>
</dbReference>
<evidence type="ECO:0000313" key="1">
    <source>
        <dbReference type="EMBL" id="RXN04207.1"/>
    </source>
</evidence>
<reference evidence="1 2" key="1">
    <citation type="submission" date="2018-03" db="EMBL/GenBank/DDBJ databases">
        <title>Draft genome sequence of Rohu Carp (Labeo rohita).</title>
        <authorList>
            <person name="Das P."/>
            <person name="Kushwaha B."/>
            <person name="Joshi C.G."/>
            <person name="Kumar D."/>
            <person name="Nagpure N.S."/>
            <person name="Sahoo L."/>
            <person name="Das S.P."/>
            <person name="Bit A."/>
            <person name="Patnaik S."/>
            <person name="Meher P.K."/>
            <person name="Jayasankar P."/>
            <person name="Koringa P.G."/>
            <person name="Patel N.V."/>
            <person name="Hinsu A.T."/>
            <person name="Kumar R."/>
            <person name="Pandey M."/>
            <person name="Agarwal S."/>
            <person name="Srivastava S."/>
            <person name="Singh M."/>
            <person name="Iquebal M.A."/>
            <person name="Jaiswal S."/>
            <person name="Angadi U.B."/>
            <person name="Kumar N."/>
            <person name="Raza M."/>
            <person name="Shah T.M."/>
            <person name="Rai A."/>
            <person name="Jena J.K."/>
        </authorList>
    </citation>
    <scope>NUCLEOTIDE SEQUENCE [LARGE SCALE GENOMIC DNA]</scope>
    <source>
        <strain evidence="1">DASCIFA01</strain>
        <tissue evidence="1">Testis</tissue>
    </source>
</reference>
<keyword evidence="1" id="KW-0436">Ligase</keyword>